<dbReference type="InterPro" id="IPR036271">
    <property type="entry name" value="Tet_transcr_reg_TetR-rel_C_sf"/>
</dbReference>
<dbReference type="GO" id="GO:0000976">
    <property type="term" value="F:transcription cis-regulatory region binding"/>
    <property type="evidence" value="ECO:0007669"/>
    <property type="project" value="TreeGrafter"/>
</dbReference>
<evidence type="ECO:0000259" key="4">
    <source>
        <dbReference type="PROSITE" id="PS50977"/>
    </source>
</evidence>
<dbReference type="InterPro" id="IPR009057">
    <property type="entry name" value="Homeodomain-like_sf"/>
</dbReference>
<dbReference type="PROSITE" id="PS50977">
    <property type="entry name" value="HTH_TETR_2"/>
    <property type="match status" value="1"/>
</dbReference>
<dbReference type="RefSeq" id="WP_239987198.1">
    <property type="nucleotide sequence ID" value="NZ_QAON01000034.1"/>
</dbReference>
<name>A0A2T5IS97_9GAMM</name>
<proteinExistence type="predicted"/>
<keyword evidence="1" id="KW-0175">Coiled coil</keyword>
<dbReference type="InterPro" id="IPR001647">
    <property type="entry name" value="HTH_TetR"/>
</dbReference>
<protein>
    <submittedName>
        <fullName evidence="5">TetR family transcriptional regulator</fullName>
    </submittedName>
</protein>
<reference evidence="5 6" key="1">
    <citation type="submission" date="2018-04" db="EMBL/GenBank/DDBJ databases">
        <title>Genomic Encyclopedia of Archaeal and Bacterial Type Strains, Phase II (KMG-II): from individual species to whole genera.</title>
        <authorList>
            <person name="Goeker M."/>
        </authorList>
    </citation>
    <scope>NUCLEOTIDE SEQUENCE [LARGE SCALE GENOMIC DNA]</scope>
    <source>
        <strain evidence="5 6">DSM 5822</strain>
    </source>
</reference>
<sequence>MSQLLPYTEKPRVDAADRALILTEAARLFRENGYERTTVRQIANACGLLPGSLHYRYPAKEAILLDMMKVAIELTIRAVLEATAPINDPLQKLRAAIQAHIQTLLSGNNIFYVLLFEWRSLSGEAREAMLAERDRYENYWATLLDTLKVKGYIRPEVDLDMLRLIGLGALNWVATWYREGGRYTKEQIGEMVWTVLMSGVLVTQRDQEGYSA</sequence>
<dbReference type="InterPro" id="IPR050109">
    <property type="entry name" value="HTH-type_TetR-like_transc_reg"/>
</dbReference>
<dbReference type="SUPFAM" id="SSF46689">
    <property type="entry name" value="Homeodomain-like"/>
    <property type="match status" value="1"/>
</dbReference>
<evidence type="ECO:0000313" key="5">
    <source>
        <dbReference type="EMBL" id="PTQ86712.1"/>
    </source>
</evidence>
<dbReference type="PRINTS" id="PR00455">
    <property type="entry name" value="HTHTETR"/>
</dbReference>
<keyword evidence="2 3" id="KW-0238">DNA-binding</keyword>
<dbReference type="Pfam" id="PF00440">
    <property type="entry name" value="TetR_N"/>
    <property type="match status" value="1"/>
</dbReference>
<gene>
    <name evidence="5" type="ORF">C8N29_1341</name>
</gene>
<organism evidence="5 6">
    <name type="scientific">Agitococcus lubricus</name>
    <dbReference type="NCBI Taxonomy" id="1077255"/>
    <lineage>
        <taxon>Bacteria</taxon>
        <taxon>Pseudomonadati</taxon>
        <taxon>Pseudomonadota</taxon>
        <taxon>Gammaproteobacteria</taxon>
        <taxon>Moraxellales</taxon>
        <taxon>Moraxellaceae</taxon>
        <taxon>Agitococcus</taxon>
    </lineage>
</organism>
<dbReference type="AlphaFoldDB" id="A0A2T5IS97"/>
<dbReference type="PANTHER" id="PTHR30055:SF183">
    <property type="entry name" value="NUCLEOID OCCLUSION FACTOR SLMA"/>
    <property type="match status" value="1"/>
</dbReference>
<keyword evidence="6" id="KW-1185">Reference proteome</keyword>
<dbReference type="InterPro" id="IPR041490">
    <property type="entry name" value="KstR2_TetR_C"/>
</dbReference>
<dbReference type="SUPFAM" id="SSF48498">
    <property type="entry name" value="Tetracyclin repressor-like, C-terminal domain"/>
    <property type="match status" value="1"/>
</dbReference>
<evidence type="ECO:0000256" key="3">
    <source>
        <dbReference type="PROSITE-ProRule" id="PRU00335"/>
    </source>
</evidence>
<feature type="DNA-binding region" description="H-T-H motif" evidence="3">
    <location>
        <begin position="38"/>
        <end position="57"/>
    </location>
</feature>
<dbReference type="PANTHER" id="PTHR30055">
    <property type="entry name" value="HTH-TYPE TRANSCRIPTIONAL REGULATOR RUTR"/>
    <property type="match status" value="1"/>
</dbReference>
<evidence type="ECO:0000256" key="2">
    <source>
        <dbReference type="ARBA" id="ARBA00023125"/>
    </source>
</evidence>
<dbReference type="EMBL" id="QAON01000034">
    <property type="protein sequence ID" value="PTQ86712.1"/>
    <property type="molecule type" value="Genomic_DNA"/>
</dbReference>
<evidence type="ECO:0000256" key="1">
    <source>
        <dbReference type="ARBA" id="ARBA00023054"/>
    </source>
</evidence>
<dbReference type="Gene3D" id="1.10.357.10">
    <property type="entry name" value="Tetracycline Repressor, domain 2"/>
    <property type="match status" value="1"/>
</dbReference>
<accession>A0A2T5IS97</accession>
<dbReference type="Proteomes" id="UP000244223">
    <property type="component" value="Unassembled WGS sequence"/>
</dbReference>
<evidence type="ECO:0000313" key="6">
    <source>
        <dbReference type="Proteomes" id="UP000244223"/>
    </source>
</evidence>
<feature type="domain" description="HTH tetR-type" evidence="4">
    <location>
        <begin position="15"/>
        <end position="75"/>
    </location>
</feature>
<dbReference type="Pfam" id="PF17932">
    <property type="entry name" value="TetR_C_24"/>
    <property type="match status" value="1"/>
</dbReference>
<comment type="caution">
    <text evidence="5">The sequence shown here is derived from an EMBL/GenBank/DDBJ whole genome shotgun (WGS) entry which is preliminary data.</text>
</comment>
<dbReference type="GO" id="GO:0003700">
    <property type="term" value="F:DNA-binding transcription factor activity"/>
    <property type="evidence" value="ECO:0007669"/>
    <property type="project" value="TreeGrafter"/>
</dbReference>